<dbReference type="SFLD" id="SFLDG01136">
    <property type="entry name" value="C1.6:_Phosphoserine_Phosphatas"/>
    <property type="match status" value="1"/>
</dbReference>
<evidence type="ECO:0000256" key="4">
    <source>
        <dbReference type="ARBA" id="ARBA00005893"/>
    </source>
</evidence>
<comment type="similarity">
    <text evidence="5">Belongs to the CMP-NeuNAc synthase family.</text>
</comment>
<dbReference type="RefSeq" id="WP_117397082.1">
    <property type="nucleotide sequence ID" value="NZ_CP021332.1"/>
</dbReference>
<dbReference type="InterPro" id="IPR003329">
    <property type="entry name" value="Cytidylyl_trans"/>
</dbReference>
<evidence type="ECO:0000256" key="3">
    <source>
        <dbReference type="ARBA" id="ARBA00005141"/>
    </source>
</evidence>
<dbReference type="Proteomes" id="UP000258927">
    <property type="component" value="Plasmid pHL2708Y3"/>
</dbReference>
<evidence type="ECO:0000256" key="9">
    <source>
        <dbReference type="ARBA" id="ARBA00022801"/>
    </source>
</evidence>
<dbReference type="InterPro" id="IPR010023">
    <property type="entry name" value="KdsC_fam"/>
</dbReference>
<keyword evidence="8" id="KW-0479">Metal-binding</keyword>
<proteinExistence type="inferred from homology"/>
<keyword evidence="9" id="KW-0378">Hydrolase</keyword>
<protein>
    <recommendedName>
        <fullName evidence="7">N-acylneuraminate cytidylyltransferase</fullName>
        <ecNumber evidence="7">2.7.7.43</ecNumber>
    </recommendedName>
</protein>
<comment type="similarity">
    <text evidence="4">Belongs to the KdsC family.</text>
</comment>
<reference evidence="11 12" key="1">
    <citation type="submission" date="2017-05" db="EMBL/GenBank/DDBJ databases">
        <title>Genome Analysis of Maritalea myrionectae HL2708#5.</title>
        <authorList>
            <consortium name="Cotde Inc.-PKNU"/>
            <person name="Jang D."/>
            <person name="Oh H.-M."/>
        </authorList>
    </citation>
    <scope>NUCLEOTIDE SEQUENCE [LARGE SCALE GENOMIC DNA]</scope>
    <source>
        <strain evidence="11 12">HL2708#5</strain>
        <plasmid evidence="12">phl2708y3</plasmid>
    </source>
</reference>
<comment type="pathway">
    <text evidence="3">Amino-sugar metabolism; N-acetylneuraminate metabolism.</text>
</comment>
<keyword evidence="10" id="KW-0460">Magnesium</keyword>
<evidence type="ECO:0000256" key="10">
    <source>
        <dbReference type="ARBA" id="ARBA00022842"/>
    </source>
</evidence>
<dbReference type="InterPro" id="IPR029044">
    <property type="entry name" value="Nucleotide-diphossugar_trans"/>
</dbReference>
<dbReference type="SUPFAM" id="SSF53448">
    <property type="entry name" value="Nucleotide-diphospho-sugar transferases"/>
    <property type="match status" value="1"/>
</dbReference>
<evidence type="ECO:0000256" key="5">
    <source>
        <dbReference type="ARBA" id="ARBA00010726"/>
    </source>
</evidence>
<evidence type="ECO:0000256" key="1">
    <source>
        <dbReference type="ARBA" id="ARBA00001862"/>
    </source>
</evidence>
<dbReference type="PANTHER" id="PTHR21485">
    <property type="entry name" value="HAD SUPERFAMILY MEMBERS CMAS AND KDSC"/>
    <property type="match status" value="1"/>
</dbReference>
<dbReference type="PANTHER" id="PTHR21485:SF3">
    <property type="entry name" value="N-ACYLNEURAMINATE CYTIDYLYLTRANSFERASE"/>
    <property type="match status" value="1"/>
</dbReference>
<dbReference type="SUPFAM" id="SSF56784">
    <property type="entry name" value="HAD-like"/>
    <property type="match status" value="1"/>
</dbReference>
<evidence type="ECO:0000256" key="6">
    <source>
        <dbReference type="ARBA" id="ARBA00011881"/>
    </source>
</evidence>
<dbReference type="Gene3D" id="3.90.550.10">
    <property type="entry name" value="Spore Coat Polysaccharide Biosynthesis Protein SpsA, Chain A"/>
    <property type="match status" value="1"/>
</dbReference>
<dbReference type="KEGG" id="mmyr:MXMO3_03621"/>
<dbReference type="InterPro" id="IPR036412">
    <property type="entry name" value="HAD-like_sf"/>
</dbReference>
<accession>A0A2R4MJI1</accession>
<evidence type="ECO:0000256" key="2">
    <source>
        <dbReference type="ARBA" id="ARBA00001946"/>
    </source>
</evidence>
<dbReference type="Pfam" id="PF08282">
    <property type="entry name" value="Hydrolase_3"/>
    <property type="match status" value="1"/>
</dbReference>
<evidence type="ECO:0000313" key="12">
    <source>
        <dbReference type="Proteomes" id="UP000258927"/>
    </source>
</evidence>
<keyword evidence="11" id="KW-0808">Transferase</keyword>
<dbReference type="GO" id="GO:0008781">
    <property type="term" value="F:N-acylneuraminate cytidylyltransferase activity"/>
    <property type="evidence" value="ECO:0007669"/>
    <property type="project" value="UniProtKB-EC"/>
</dbReference>
<dbReference type="GO" id="GO:0006054">
    <property type="term" value="P:N-acetylneuraminate metabolic process"/>
    <property type="evidence" value="ECO:0007669"/>
    <property type="project" value="UniProtKB-UniPathway"/>
</dbReference>
<dbReference type="Pfam" id="PF02348">
    <property type="entry name" value="CTP_transf_3"/>
    <property type="match status" value="1"/>
</dbReference>
<keyword evidence="12" id="KW-1185">Reference proteome</keyword>
<name>A0A2R4MJI1_9HYPH</name>
<geneLocation type="plasmid" evidence="12">
    <name>phl2708y3</name>
</geneLocation>
<evidence type="ECO:0000256" key="8">
    <source>
        <dbReference type="ARBA" id="ARBA00022723"/>
    </source>
</evidence>
<dbReference type="InterPro" id="IPR023214">
    <property type="entry name" value="HAD_sf"/>
</dbReference>
<comment type="catalytic activity">
    <reaction evidence="1">
        <text>an N-acylneuraminate + CTP = a CMP-N-acyl-beta-neuraminate + diphosphate</text>
        <dbReference type="Rhea" id="RHEA:11344"/>
        <dbReference type="ChEBI" id="CHEBI:33019"/>
        <dbReference type="ChEBI" id="CHEBI:37563"/>
        <dbReference type="ChEBI" id="CHEBI:60073"/>
        <dbReference type="ChEBI" id="CHEBI:68671"/>
        <dbReference type="EC" id="2.7.7.43"/>
    </reaction>
</comment>
<dbReference type="GO" id="GO:0016788">
    <property type="term" value="F:hydrolase activity, acting on ester bonds"/>
    <property type="evidence" value="ECO:0007669"/>
    <property type="project" value="InterPro"/>
</dbReference>
<dbReference type="Gene3D" id="3.40.50.1000">
    <property type="entry name" value="HAD superfamily/HAD-like"/>
    <property type="match status" value="1"/>
</dbReference>
<organism evidence="11 12">
    <name type="scientific">Maritalea myrionectae</name>
    <dbReference type="NCBI Taxonomy" id="454601"/>
    <lineage>
        <taxon>Bacteria</taxon>
        <taxon>Pseudomonadati</taxon>
        <taxon>Pseudomonadota</taxon>
        <taxon>Alphaproteobacteria</taxon>
        <taxon>Hyphomicrobiales</taxon>
        <taxon>Devosiaceae</taxon>
        <taxon>Maritalea</taxon>
    </lineage>
</organism>
<dbReference type="GO" id="GO:0046872">
    <property type="term" value="F:metal ion binding"/>
    <property type="evidence" value="ECO:0007669"/>
    <property type="project" value="UniProtKB-KW"/>
</dbReference>
<dbReference type="UniPathway" id="UPA00628"/>
<dbReference type="EMBL" id="CP021332">
    <property type="protein sequence ID" value="AVX06124.1"/>
    <property type="molecule type" value="Genomic_DNA"/>
</dbReference>
<gene>
    <name evidence="11" type="ORF">MXMO3_03621</name>
</gene>
<dbReference type="SFLD" id="SFLDS00003">
    <property type="entry name" value="Haloacid_Dehalogenase"/>
    <property type="match status" value="1"/>
</dbReference>
<keyword evidence="11" id="KW-0614">Plasmid</keyword>
<comment type="subunit">
    <text evidence="6">Homotetramer.</text>
</comment>
<sequence>MSVNVCVILARGGSKGVKNKNLRRVGGISLVGRSIIAAKNAAMIERVFVSTDSPTIASEAEKFGAKIIWRPNSLSNDQATSESGWLHALGFIQEQYGRPENLVFLQCTSPFTSGAEIDGCLQKMFDTQSACAISVIPSHGFIWRENEDGFGVGVNHDEAAPRQRRQDLPPEFVESGAIYVVKTKEFSLKRSRFCGPVGLYQVDHPAIEIDTEEDLWLAQMVVIRGAGPLPPVQKLDDIKVLAMDFDGVHTDNTVFIDQNGNEIVQASRGDGMGIERLKAINNIKLLIVSKEKNSVVTKRAAKLGIEVYHAIDDKVEALNSWLEKNNCTWCEMLYVGNDINDIEAMQHAAISACPNDAHPSVLQTVDWVLPYSGGRGAIRFLCDTLTSRG</sequence>
<keyword evidence="11" id="KW-0548">Nucleotidyltransferase</keyword>
<evidence type="ECO:0000256" key="7">
    <source>
        <dbReference type="ARBA" id="ARBA00012491"/>
    </source>
</evidence>
<evidence type="ECO:0000313" key="11">
    <source>
        <dbReference type="EMBL" id="AVX06124.1"/>
    </source>
</evidence>
<dbReference type="AlphaFoldDB" id="A0A2R4MJI1"/>
<dbReference type="EC" id="2.7.7.43" evidence="7"/>
<comment type="cofactor">
    <cofactor evidence="2">
        <name>Mg(2+)</name>
        <dbReference type="ChEBI" id="CHEBI:18420"/>
    </cofactor>
</comment>
<dbReference type="CDD" id="cd02513">
    <property type="entry name" value="CMP-NeuAc_Synthase"/>
    <property type="match status" value="1"/>
</dbReference>
<dbReference type="InterPro" id="IPR050793">
    <property type="entry name" value="CMP-NeuNAc_synthase"/>
</dbReference>
<dbReference type="SFLD" id="SFLDG01138">
    <property type="entry name" value="C1.6.2:_Deoxy-d-mannose-octulo"/>
    <property type="match status" value="1"/>
</dbReference>